<name>A0ABW0F4E3_9HYPH</name>
<comment type="caution">
    <text evidence="2">The sequence shown here is derived from an EMBL/GenBank/DDBJ whole genome shotgun (WGS) entry which is preliminary data.</text>
</comment>
<feature type="region of interest" description="Disordered" evidence="1">
    <location>
        <begin position="53"/>
        <end position="75"/>
    </location>
</feature>
<accession>A0ABW0F4E3</accession>
<evidence type="ECO:0000256" key="1">
    <source>
        <dbReference type="SAM" id="MobiDB-lite"/>
    </source>
</evidence>
<feature type="compositionally biased region" description="Acidic residues" evidence="1">
    <location>
        <begin position="54"/>
        <end position="64"/>
    </location>
</feature>
<proteinExistence type="predicted"/>
<evidence type="ECO:0000313" key="3">
    <source>
        <dbReference type="Proteomes" id="UP001595976"/>
    </source>
</evidence>
<evidence type="ECO:0000313" key="2">
    <source>
        <dbReference type="EMBL" id="MFC5292700.1"/>
    </source>
</evidence>
<dbReference type="EMBL" id="JBHSLI010000002">
    <property type="protein sequence ID" value="MFC5292700.1"/>
    <property type="molecule type" value="Genomic_DNA"/>
</dbReference>
<evidence type="ECO:0008006" key="4">
    <source>
        <dbReference type="Google" id="ProtNLM"/>
    </source>
</evidence>
<dbReference type="Proteomes" id="UP001595976">
    <property type="component" value="Unassembled WGS sequence"/>
</dbReference>
<dbReference type="RefSeq" id="WP_260347970.1">
    <property type="nucleotide sequence ID" value="NZ_JAOAOS010000002.1"/>
</dbReference>
<feature type="compositionally biased region" description="Basic and acidic residues" evidence="1">
    <location>
        <begin position="65"/>
        <end position="75"/>
    </location>
</feature>
<keyword evidence="3" id="KW-1185">Reference proteome</keyword>
<organism evidence="2 3">
    <name type="scientific">Bosea minatitlanensis</name>
    <dbReference type="NCBI Taxonomy" id="128782"/>
    <lineage>
        <taxon>Bacteria</taxon>
        <taxon>Pseudomonadati</taxon>
        <taxon>Pseudomonadota</taxon>
        <taxon>Alphaproteobacteria</taxon>
        <taxon>Hyphomicrobiales</taxon>
        <taxon>Boseaceae</taxon>
        <taxon>Bosea</taxon>
    </lineage>
</organism>
<gene>
    <name evidence="2" type="ORF">ACFPK2_06830</name>
</gene>
<reference evidence="3" key="1">
    <citation type="journal article" date="2019" name="Int. J. Syst. Evol. Microbiol.">
        <title>The Global Catalogue of Microorganisms (GCM) 10K type strain sequencing project: providing services to taxonomists for standard genome sequencing and annotation.</title>
        <authorList>
            <consortium name="The Broad Institute Genomics Platform"/>
            <consortium name="The Broad Institute Genome Sequencing Center for Infectious Disease"/>
            <person name="Wu L."/>
            <person name="Ma J."/>
        </authorList>
    </citation>
    <scope>NUCLEOTIDE SEQUENCE [LARGE SCALE GENOMIC DNA]</scope>
    <source>
        <strain evidence="3">CGMCC 1.15643</strain>
    </source>
</reference>
<sequence>MGDLSYLPTDTSGEPCRFLNHYRCDACDEEWSDRWSCACDDDCPACGASISPFDSDEEEDEDAPGADHERSNRDHAACDCCGRIEHIDLLDAKPPAGGVPETADWSRLECIACYGPGWLPMEDGALRRSINNDLHGLYLGFRLKRWLGECWRRARGLAIVLLPARG</sequence>
<protein>
    <recommendedName>
        <fullName evidence="4">DUF1963 domain-containing protein</fullName>
    </recommendedName>
</protein>